<evidence type="ECO:0000313" key="4">
    <source>
        <dbReference type="Proteomes" id="UP000034723"/>
    </source>
</evidence>
<organism evidence="3 4">
    <name type="scientific">Geoglobus ahangari</name>
    <dbReference type="NCBI Taxonomy" id="113653"/>
    <lineage>
        <taxon>Archaea</taxon>
        <taxon>Methanobacteriati</taxon>
        <taxon>Methanobacteriota</taxon>
        <taxon>Archaeoglobi</taxon>
        <taxon>Archaeoglobales</taxon>
        <taxon>Archaeoglobaceae</taxon>
        <taxon>Geoglobus</taxon>
    </lineage>
</organism>
<accession>A0A0F7IDN9</accession>
<dbReference type="InterPro" id="IPR036388">
    <property type="entry name" value="WH-like_DNA-bd_sf"/>
</dbReference>
<dbReference type="OrthoDB" id="11410at2157"/>
<dbReference type="SUPFAM" id="SSF46785">
    <property type="entry name" value="Winged helix' DNA-binding domain"/>
    <property type="match status" value="1"/>
</dbReference>
<dbReference type="RefSeq" id="WP_048096093.1">
    <property type="nucleotide sequence ID" value="NZ_CP011267.1"/>
</dbReference>
<dbReference type="CDD" id="cd00090">
    <property type="entry name" value="HTH_ARSR"/>
    <property type="match status" value="1"/>
</dbReference>
<dbReference type="Pfam" id="PF08350">
    <property type="entry name" value="FilR1_middle"/>
    <property type="match status" value="1"/>
</dbReference>
<dbReference type="GeneID" id="24804277"/>
<dbReference type="Proteomes" id="UP000034723">
    <property type="component" value="Chromosome"/>
</dbReference>
<feature type="domain" description="HVO-A0261-like N-terminal" evidence="2">
    <location>
        <begin position="10"/>
        <end position="79"/>
    </location>
</feature>
<sequence length="267" mass="31112">MERFEKVISLTTTSLKLRILEQLREERRISEIARALKVSRDTVKPHIRSFSQQGLVERCRDGYRLTTYGRAVLEKVWEVERLMLVDHSIREFFNTHDVSAIPHDLLRDIHMLCEGRILKRTNPFELVEEWVDIVLESGWVKGVSSVYHPEFPQLFTRASREKDITLILTRNVLEKSFSAHGDLAIEFLKNSELRVVDDARVAFIVAEKGFAIGLYSGDSYDASRMYLSRDGDAIRWGLRLFHHFYEMSKSPQLTPMGDLEFHNVDLK</sequence>
<dbReference type="EMBL" id="CP011267">
    <property type="protein sequence ID" value="AKG91009.1"/>
    <property type="molecule type" value="Genomic_DNA"/>
</dbReference>
<dbReference type="InterPro" id="IPR016490">
    <property type="entry name" value="Tscrpt_reg_HTH_AF0396-typ3"/>
</dbReference>
<feature type="domain" description="Methanogenesis regulatory protein FilR1 middle" evidence="1">
    <location>
        <begin position="123"/>
        <end position="246"/>
    </location>
</feature>
<evidence type="ECO:0000259" key="1">
    <source>
        <dbReference type="Pfam" id="PF08350"/>
    </source>
</evidence>
<gene>
    <name evidence="3" type="ORF">GAH_01708</name>
</gene>
<dbReference type="InterPro" id="IPR036390">
    <property type="entry name" value="WH_DNA-bd_sf"/>
</dbReference>
<evidence type="ECO:0000313" key="3">
    <source>
        <dbReference type="EMBL" id="AKG91009.1"/>
    </source>
</evidence>
<dbReference type="STRING" id="113653.GAH_01708"/>
<dbReference type="HOGENOM" id="CLU_062767_1_0_2"/>
<proteinExistence type="predicted"/>
<dbReference type="KEGG" id="gah:GAH_01708"/>
<evidence type="ECO:0000259" key="2">
    <source>
        <dbReference type="Pfam" id="PF25213"/>
    </source>
</evidence>
<dbReference type="InterPro" id="IPR057527">
    <property type="entry name" value="HVO_A0261-like_N"/>
</dbReference>
<dbReference type="Pfam" id="PF25213">
    <property type="entry name" value="HVO_A0261_N"/>
    <property type="match status" value="1"/>
</dbReference>
<reference evidence="3 4" key="1">
    <citation type="submission" date="2015-04" db="EMBL/GenBank/DDBJ databases">
        <title>The complete genome sequence of the hyperthermophilic, obligate iron-reducing archaeon Geoglobus ahangari strain 234T.</title>
        <authorList>
            <person name="Manzella M.P."/>
            <person name="Holmes D.E."/>
            <person name="Rocheleau J.M."/>
            <person name="Chung A."/>
            <person name="Reguera G."/>
            <person name="Kashefi K."/>
        </authorList>
    </citation>
    <scope>NUCLEOTIDE SEQUENCE [LARGE SCALE GENOMIC DNA]</scope>
    <source>
        <strain evidence="3 4">234</strain>
    </source>
</reference>
<name>A0A0F7IDN9_9EURY</name>
<dbReference type="PIRSF" id="PIRSF006692">
    <property type="entry name" value="TF_HTH_AF0396_prd"/>
    <property type="match status" value="1"/>
</dbReference>
<dbReference type="InParanoid" id="A0A0F7IDN9"/>
<keyword evidence="4" id="KW-1185">Reference proteome</keyword>
<dbReference type="AlphaFoldDB" id="A0A0F7IDN9"/>
<dbReference type="InterPro" id="IPR013561">
    <property type="entry name" value="FilR1_middle_dom"/>
</dbReference>
<protein>
    <submittedName>
        <fullName evidence="3">Putative transcriptional regulator</fullName>
    </submittedName>
</protein>
<dbReference type="InterPro" id="IPR011991">
    <property type="entry name" value="ArsR-like_HTH"/>
</dbReference>
<dbReference type="Gene3D" id="1.10.10.10">
    <property type="entry name" value="Winged helix-like DNA-binding domain superfamily/Winged helix DNA-binding domain"/>
    <property type="match status" value="1"/>
</dbReference>